<dbReference type="EMBL" id="QKKF02015239">
    <property type="protein sequence ID" value="RZF42297.1"/>
    <property type="molecule type" value="Genomic_DNA"/>
</dbReference>
<dbReference type="AlphaFoldDB" id="A0A482X9B4"/>
<dbReference type="Pfam" id="PF00050">
    <property type="entry name" value="Kazal_1"/>
    <property type="match status" value="1"/>
</dbReference>
<keyword evidence="1" id="KW-0732">Signal</keyword>
<proteinExistence type="predicted"/>
<feature type="domain" description="Kazal-like" evidence="2">
    <location>
        <begin position="21"/>
        <end position="74"/>
    </location>
</feature>
<feature type="signal peptide" evidence="1">
    <location>
        <begin position="1"/>
        <end position="20"/>
    </location>
</feature>
<dbReference type="SMR" id="A0A482X9B4"/>
<sequence>MNSLTLTALLLLVLVAVCGAQYGSVHCRVGCACASDYVPLCGSDRRTYDNECKLRCQQCFVPGLVRLFEGRCEDRVIVAAASPLIPLVFPPFFPSTLSN</sequence>
<dbReference type="InterPro" id="IPR036058">
    <property type="entry name" value="Kazal_dom_sf"/>
</dbReference>
<dbReference type="OrthoDB" id="126772at2759"/>
<dbReference type="PROSITE" id="PS51465">
    <property type="entry name" value="KAZAL_2"/>
    <property type="match status" value="1"/>
</dbReference>
<gene>
    <name evidence="3" type="ORF">LSTR_LSTR003915</name>
</gene>
<organism evidence="3 4">
    <name type="scientific">Laodelphax striatellus</name>
    <name type="common">Small brown planthopper</name>
    <name type="synonym">Delphax striatella</name>
    <dbReference type="NCBI Taxonomy" id="195883"/>
    <lineage>
        <taxon>Eukaryota</taxon>
        <taxon>Metazoa</taxon>
        <taxon>Ecdysozoa</taxon>
        <taxon>Arthropoda</taxon>
        <taxon>Hexapoda</taxon>
        <taxon>Insecta</taxon>
        <taxon>Pterygota</taxon>
        <taxon>Neoptera</taxon>
        <taxon>Paraneoptera</taxon>
        <taxon>Hemiptera</taxon>
        <taxon>Auchenorrhyncha</taxon>
        <taxon>Fulgoroidea</taxon>
        <taxon>Delphacidae</taxon>
        <taxon>Criomorphinae</taxon>
        <taxon>Laodelphax</taxon>
    </lineage>
</organism>
<dbReference type="FunCoup" id="A0A482X9B4">
    <property type="interactions" value="14"/>
</dbReference>
<feature type="chain" id="PRO_5019853588" description="Kazal-like domain-containing protein" evidence="1">
    <location>
        <begin position="21"/>
        <end position="99"/>
    </location>
</feature>
<dbReference type="Proteomes" id="UP000291343">
    <property type="component" value="Unassembled WGS sequence"/>
</dbReference>
<evidence type="ECO:0000256" key="1">
    <source>
        <dbReference type="SAM" id="SignalP"/>
    </source>
</evidence>
<accession>A0A482X9B4</accession>
<dbReference type="InParanoid" id="A0A482X9B4"/>
<keyword evidence="4" id="KW-1185">Reference proteome</keyword>
<protein>
    <recommendedName>
        <fullName evidence="2">Kazal-like domain-containing protein</fullName>
    </recommendedName>
</protein>
<dbReference type="SUPFAM" id="SSF100895">
    <property type="entry name" value="Kazal-type serine protease inhibitors"/>
    <property type="match status" value="1"/>
</dbReference>
<dbReference type="CDD" id="cd00104">
    <property type="entry name" value="KAZAL_FS"/>
    <property type="match status" value="1"/>
</dbReference>
<dbReference type="Gene3D" id="3.30.60.30">
    <property type="match status" value="1"/>
</dbReference>
<dbReference type="InterPro" id="IPR002350">
    <property type="entry name" value="Kazal_dom"/>
</dbReference>
<name>A0A482X9B4_LAOST</name>
<comment type="caution">
    <text evidence="3">The sequence shown here is derived from an EMBL/GenBank/DDBJ whole genome shotgun (WGS) entry which is preliminary data.</text>
</comment>
<evidence type="ECO:0000313" key="3">
    <source>
        <dbReference type="EMBL" id="RZF42297.1"/>
    </source>
</evidence>
<dbReference type="SMART" id="SM00280">
    <property type="entry name" value="KAZAL"/>
    <property type="match status" value="1"/>
</dbReference>
<evidence type="ECO:0000259" key="2">
    <source>
        <dbReference type="PROSITE" id="PS51465"/>
    </source>
</evidence>
<evidence type="ECO:0000313" key="4">
    <source>
        <dbReference type="Proteomes" id="UP000291343"/>
    </source>
</evidence>
<dbReference type="PROSITE" id="PS00282">
    <property type="entry name" value="KAZAL_1"/>
    <property type="match status" value="1"/>
</dbReference>
<reference evidence="3 4" key="1">
    <citation type="journal article" date="2017" name="Gigascience">
        <title>Genome sequence of the small brown planthopper, Laodelphax striatellus.</title>
        <authorList>
            <person name="Zhu J."/>
            <person name="Jiang F."/>
            <person name="Wang X."/>
            <person name="Yang P."/>
            <person name="Bao Y."/>
            <person name="Zhao W."/>
            <person name="Wang W."/>
            <person name="Lu H."/>
            <person name="Wang Q."/>
            <person name="Cui N."/>
            <person name="Li J."/>
            <person name="Chen X."/>
            <person name="Luo L."/>
            <person name="Yu J."/>
            <person name="Kang L."/>
            <person name="Cui F."/>
        </authorList>
    </citation>
    <scope>NUCLEOTIDE SEQUENCE [LARGE SCALE GENOMIC DNA]</scope>
    <source>
        <strain evidence="3">Lst14</strain>
    </source>
</reference>